<name>A0ABD0PT50_CIRMR</name>
<evidence type="ECO:0000313" key="3">
    <source>
        <dbReference type="Proteomes" id="UP001529510"/>
    </source>
</evidence>
<feature type="compositionally biased region" description="Low complexity" evidence="1">
    <location>
        <begin position="12"/>
        <end position="45"/>
    </location>
</feature>
<feature type="non-terminal residue" evidence="2">
    <location>
        <position position="1"/>
    </location>
</feature>
<feature type="region of interest" description="Disordered" evidence="1">
    <location>
        <begin position="1"/>
        <end position="55"/>
    </location>
</feature>
<proteinExistence type="predicted"/>
<comment type="caution">
    <text evidence="2">The sequence shown here is derived from an EMBL/GenBank/DDBJ whole genome shotgun (WGS) entry which is preliminary data.</text>
</comment>
<dbReference type="AlphaFoldDB" id="A0ABD0PT50"/>
<dbReference type="EMBL" id="JAMKFB020000013">
    <property type="protein sequence ID" value="KAL0177082.1"/>
    <property type="molecule type" value="Genomic_DNA"/>
</dbReference>
<gene>
    <name evidence="2" type="ORF">M9458_025976</name>
</gene>
<reference evidence="2 3" key="1">
    <citation type="submission" date="2024-05" db="EMBL/GenBank/DDBJ databases">
        <title>Genome sequencing and assembly of Indian major carp, Cirrhinus mrigala (Hamilton, 1822).</title>
        <authorList>
            <person name="Mohindra V."/>
            <person name="Chowdhury L.M."/>
            <person name="Lal K."/>
            <person name="Jena J.K."/>
        </authorList>
    </citation>
    <scope>NUCLEOTIDE SEQUENCE [LARGE SCALE GENOMIC DNA]</scope>
    <source>
        <strain evidence="2">CM1030</strain>
        <tissue evidence="2">Blood</tissue>
    </source>
</reference>
<dbReference type="Proteomes" id="UP001529510">
    <property type="component" value="Unassembled WGS sequence"/>
</dbReference>
<accession>A0ABD0PT50</accession>
<protein>
    <recommendedName>
        <fullName evidence="4">Kappa-casein</fullName>
    </recommendedName>
</protein>
<feature type="non-terminal residue" evidence="2">
    <location>
        <position position="55"/>
    </location>
</feature>
<evidence type="ECO:0000256" key="1">
    <source>
        <dbReference type="SAM" id="MobiDB-lite"/>
    </source>
</evidence>
<organism evidence="2 3">
    <name type="scientific">Cirrhinus mrigala</name>
    <name type="common">Mrigala</name>
    <dbReference type="NCBI Taxonomy" id="683832"/>
    <lineage>
        <taxon>Eukaryota</taxon>
        <taxon>Metazoa</taxon>
        <taxon>Chordata</taxon>
        <taxon>Craniata</taxon>
        <taxon>Vertebrata</taxon>
        <taxon>Euteleostomi</taxon>
        <taxon>Actinopterygii</taxon>
        <taxon>Neopterygii</taxon>
        <taxon>Teleostei</taxon>
        <taxon>Ostariophysi</taxon>
        <taxon>Cypriniformes</taxon>
        <taxon>Cyprinidae</taxon>
        <taxon>Labeoninae</taxon>
        <taxon>Labeonini</taxon>
        <taxon>Cirrhinus</taxon>
    </lineage>
</organism>
<evidence type="ECO:0000313" key="2">
    <source>
        <dbReference type="EMBL" id="KAL0177082.1"/>
    </source>
</evidence>
<evidence type="ECO:0008006" key="4">
    <source>
        <dbReference type="Google" id="ProtNLM"/>
    </source>
</evidence>
<keyword evidence="3" id="KW-1185">Reference proteome</keyword>
<sequence length="55" mass="5840">DSKELPYSMVSPVTEAPEPELTTTVAPPTTIHVTTPITTAPPTTTSAKPRVTIHK</sequence>